<reference evidence="1" key="1">
    <citation type="submission" date="2020-07" db="EMBL/GenBank/DDBJ databases">
        <title>Genome sequence and genetic diversity analysis of an under-domesticated orphan crop, white fonio (Digitaria exilis).</title>
        <authorList>
            <person name="Bennetzen J.L."/>
            <person name="Chen S."/>
            <person name="Ma X."/>
            <person name="Wang X."/>
            <person name="Yssel A.E.J."/>
            <person name="Chaluvadi S.R."/>
            <person name="Johnson M."/>
            <person name="Gangashetty P."/>
            <person name="Hamidou F."/>
            <person name="Sanogo M.D."/>
            <person name="Zwaenepoel A."/>
            <person name="Wallace J."/>
            <person name="Van De Peer Y."/>
            <person name="Van Deynze A."/>
        </authorList>
    </citation>
    <scope>NUCLEOTIDE SEQUENCE</scope>
    <source>
        <tissue evidence="1">Leaves</tissue>
    </source>
</reference>
<comment type="caution">
    <text evidence="1">The sequence shown here is derived from an EMBL/GenBank/DDBJ whole genome shotgun (WGS) entry which is preliminary data.</text>
</comment>
<protein>
    <submittedName>
        <fullName evidence="1">Uncharacterized protein</fullName>
    </submittedName>
</protein>
<accession>A0A835FRT5</accession>
<evidence type="ECO:0000313" key="2">
    <source>
        <dbReference type="Proteomes" id="UP000636709"/>
    </source>
</evidence>
<dbReference type="EMBL" id="JACEFO010000353">
    <property type="protein sequence ID" value="KAF8772831.1"/>
    <property type="molecule type" value="Genomic_DNA"/>
</dbReference>
<gene>
    <name evidence="1" type="ORF">HU200_005215</name>
</gene>
<proteinExistence type="predicted"/>
<dbReference type="AlphaFoldDB" id="A0A835FRT5"/>
<keyword evidence="2" id="KW-1185">Reference proteome</keyword>
<dbReference type="OrthoDB" id="685757at2759"/>
<dbReference type="Proteomes" id="UP000636709">
    <property type="component" value="Unassembled WGS sequence"/>
</dbReference>
<sequence length="207" mass="23337">MATFPVKPLDGADGCLRWKESVLLRLHTVGVAHVLSDEPPPAPDGSRQAAKKWERDDAMCRGNILAALSDHLLPVYVRHGTGRALWQAVARTYEPDATYWKLRLEELEFGEDETHRERVARVESLVIAGRGFLNNPKPSDDGSVPYDACRKLPDVVKEAIRDRDGSTMDGLWRTAEAMERGDRCVQIWEAGRKNERISSGHNAKRRR</sequence>
<organism evidence="1 2">
    <name type="scientific">Digitaria exilis</name>
    <dbReference type="NCBI Taxonomy" id="1010633"/>
    <lineage>
        <taxon>Eukaryota</taxon>
        <taxon>Viridiplantae</taxon>
        <taxon>Streptophyta</taxon>
        <taxon>Embryophyta</taxon>
        <taxon>Tracheophyta</taxon>
        <taxon>Spermatophyta</taxon>
        <taxon>Magnoliopsida</taxon>
        <taxon>Liliopsida</taxon>
        <taxon>Poales</taxon>
        <taxon>Poaceae</taxon>
        <taxon>PACMAD clade</taxon>
        <taxon>Panicoideae</taxon>
        <taxon>Panicodae</taxon>
        <taxon>Paniceae</taxon>
        <taxon>Anthephorinae</taxon>
        <taxon>Digitaria</taxon>
    </lineage>
</organism>
<evidence type="ECO:0000313" key="1">
    <source>
        <dbReference type="EMBL" id="KAF8772831.1"/>
    </source>
</evidence>
<name>A0A835FRT5_9POAL</name>